<proteinExistence type="predicted"/>
<organism evidence="1">
    <name type="scientific">Ixodes ricinus</name>
    <name type="common">Common tick</name>
    <name type="synonym">Acarus ricinus</name>
    <dbReference type="NCBI Taxonomy" id="34613"/>
    <lineage>
        <taxon>Eukaryota</taxon>
        <taxon>Metazoa</taxon>
        <taxon>Ecdysozoa</taxon>
        <taxon>Arthropoda</taxon>
        <taxon>Chelicerata</taxon>
        <taxon>Arachnida</taxon>
        <taxon>Acari</taxon>
        <taxon>Parasitiformes</taxon>
        <taxon>Ixodida</taxon>
        <taxon>Ixodoidea</taxon>
        <taxon>Ixodidae</taxon>
        <taxon>Ixodinae</taxon>
        <taxon>Ixodes</taxon>
    </lineage>
</organism>
<name>A0A147BL91_IXORI</name>
<dbReference type="EMBL" id="GEGO01003870">
    <property type="protein sequence ID" value="JAR91534.1"/>
    <property type="molecule type" value="Transcribed_RNA"/>
</dbReference>
<dbReference type="AlphaFoldDB" id="A0A147BL91"/>
<reference evidence="1" key="1">
    <citation type="journal article" date="2018" name="PLoS Negl. Trop. Dis.">
        <title>Sialome diversity of ticks revealed by RNAseq of single tick salivary glands.</title>
        <authorList>
            <person name="Perner J."/>
            <person name="Kropackova S."/>
            <person name="Kopacek P."/>
            <person name="Ribeiro J.M."/>
        </authorList>
    </citation>
    <scope>NUCLEOTIDE SEQUENCE</scope>
    <source>
        <strain evidence="1">Siblings of single egg batch collected in Ceske Budejovice</strain>
        <tissue evidence="1">Salivary glands</tissue>
    </source>
</reference>
<accession>A0A147BL91</accession>
<evidence type="ECO:0000313" key="1">
    <source>
        <dbReference type="EMBL" id="JAR91534.1"/>
    </source>
</evidence>
<sequence length="74" mass="8262">MATAIFPTYDLSEVPRRTLPPDTSLVTDIVQRWPRGAHLTWMAAIPPCRQSAATVTRMTELNFSVCHRVCFDGG</sequence>
<protein>
    <submittedName>
        <fullName evidence="1">Uncharacterized protein</fullName>
    </submittedName>
</protein>